<protein>
    <submittedName>
        <fullName evidence="4">Metallophosphoesterase</fullName>
    </submittedName>
</protein>
<dbReference type="OrthoDB" id="9780884at2"/>
<reference evidence="4 5" key="1">
    <citation type="journal article" date="2017" name="Genome Announc.">
        <title>Draft Genome Sequence of Romboutsia maritimum sp. nov. Strain CCRI-22766(T), Isolated from Coastal Estuarine Mud.</title>
        <authorList>
            <person name="Maheux A.F."/>
            <person name="Boudreau D.K."/>
            <person name="Berube E."/>
            <person name="Boissinot M."/>
            <person name="Raymond F."/>
            <person name="Brodeur S."/>
            <person name="Corbeil J."/>
            <person name="Brightwell G."/>
            <person name="Broda D."/>
            <person name="Omar R.F."/>
            <person name="Bergeron M.G."/>
        </authorList>
    </citation>
    <scope>NUCLEOTIDE SEQUENCE [LARGE SCALE GENOMIC DNA]</scope>
    <source>
        <strain evidence="4 5">CCRI-22766</strain>
    </source>
</reference>
<comment type="caution">
    <text evidence="4">The sequence shown here is derived from an EMBL/GenBank/DDBJ whole genome shotgun (WGS) entry which is preliminary data.</text>
</comment>
<dbReference type="GO" id="GO:0008758">
    <property type="term" value="F:UDP-2,3-diacylglucosamine hydrolase activity"/>
    <property type="evidence" value="ECO:0007669"/>
    <property type="project" value="TreeGrafter"/>
</dbReference>
<dbReference type="EMBL" id="NOJZ02000013">
    <property type="protein sequence ID" value="RDY23369.1"/>
    <property type="molecule type" value="Genomic_DNA"/>
</dbReference>
<evidence type="ECO:0000313" key="4">
    <source>
        <dbReference type="EMBL" id="RDY23369.1"/>
    </source>
</evidence>
<dbReference type="RefSeq" id="WP_095406637.1">
    <property type="nucleotide sequence ID" value="NZ_NOJZ02000013.1"/>
</dbReference>
<keyword evidence="5" id="KW-1185">Reference proteome</keyword>
<feature type="domain" description="Calcineurin-like phosphoesterase" evidence="3">
    <location>
        <begin position="46"/>
        <end position="226"/>
    </location>
</feature>
<dbReference type="GO" id="GO:0016020">
    <property type="term" value="C:membrane"/>
    <property type="evidence" value="ECO:0007669"/>
    <property type="project" value="GOC"/>
</dbReference>
<dbReference type="Proteomes" id="UP000243494">
    <property type="component" value="Unassembled WGS sequence"/>
</dbReference>
<dbReference type="Gene3D" id="3.60.21.10">
    <property type="match status" value="1"/>
</dbReference>
<proteinExistence type="predicted"/>
<gene>
    <name evidence="4" type="ORF">CHF27_008370</name>
</gene>
<organism evidence="4 5">
    <name type="scientific">Romboutsia maritimum</name>
    <dbReference type="NCBI Taxonomy" id="2020948"/>
    <lineage>
        <taxon>Bacteria</taxon>
        <taxon>Bacillati</taxon>
        <taxon>Bacillota</taxon>
        <taxon>Clostridia</taxon>
        <taxon>Peptostreptococcales</taxon>
        <taxon>Peptostreptococcaceae</taxon>
        <taxon>Romboutsia</taxon>
    </lineage>
</organism>
<evidence type="ECO:0000313" key="5">
    <source>
        <dbReference type="Proteomes" id="UP000243494"/>
    </source>
</evidence>
<keyword evidence="1" id="KW-0479">Metal-binding</keyword>
<dbReference type="SUPFAM" id="SSF56300">
    <property type="entry name" value="Metallo-dependent phosphatases"/>
    <property type="match status" value="1"/>
</dbReference>
<dbReference type="InterPro" id="IPR029052">
    <property type="entry name" value="Metallo-depent_PP-like"/>
</dbReference>
<name>A0A371ISC0_9FIRM</name>
<dbReference type="PANTHER" id="PTHR31302">
    <property type="entry name" value="TRANSMEMBRANE PROTEIN WITH METALLOPHOSPHOESTERASE DOMAIN-RELATED"/>
    <property type="match status" value="1"/>
</dbReference>
<evidence type="ECO:0000256" key="2">
    <source>
        <dbReference type="ARBA" id="ARBA00022801"/>
    </source>
</evidence>
<dbReference type="InterPro" id="IPR004843">
    <property type="entry name" value="Calcineurin-like_PHP"/>
</dbReference>
<dbReference type="Pfam" id="PF00149">
    <property type="entry name" value="Metallophos"/>
    <property type="match status" value="1"/>
</dbReference>
<dbReference type="InterPro" id="IPR051158">
    <property type="entry name" value="Metallophosphoesterase_sf"/>
</dbReference>
<evidence type="ECO:0000259" key="3">
    <source>
        <dbReference type="Pfam" id="PF00149"/>
    </source>
</evidence>
<sequence>MIVEILIGVAIFLVGYIFYKYETDTIETVEYIIETEKIPKEFDGFTIVQIGDLHNKSFGKDNKRLLEKIDNINPDAVFITGDLVEGESKNFEVALNLIDDLTKKYEIYHIIGNHEQKSLIKKYKNLYKSYFEDLKKKNINNLNNEVVKIQKGNSFINVYGLIIPLENYKYLFNKNKNINLENDFIQNRLGNINKNNFNLLLAHTPFYFEEYAKWGADLTLAGHVHGGIIRIPFLGGLLSPNREFFPKYDLGRYDIKNSTMLLTKGLGGSKVLIRLNCRPEIVKIILKSK</sequence>
<keyword evidence="2" id="KW-0378">Hydrolase</keyword>
<dbReference type="AlphaFoldDB" id="A0A371ISC0"/>
<dbReference type="PANTHER" id="PTHR31302:SF31">
    <property type="entry name" value="PHOSPHODIESTERASE YAEI"/>
    <property type="match status" value="1"/>
</dbReference>
<accession>A0A371ISC0</accession>
<dbReference type="GO" id="GO:0009245">
    <property type="term" value="P:lipid A biosynthetic process"/>
    <property type="evidence" value="ECO:0007669"/>
    <property type="project" value="TreeGrafter"/>
</dbReference>
<dbReference type="GO" id="GO:0046872">
    <property type="term" value="F:metal ion binding"/>
    <property type="evidence" value="ECO:0007669"/>
    <property type="project" value="UniProtKB-KW"/>
</dbReference>
<evidence type="ECO:0000256" key="1">
    <source>
        <dbReference type="ARBA" id="ARBA00022723"/>
    </source>
</evidence>